<dbReference type="AlphaFoldDB" id="G2DFJ7"/>
<accession>G2DFJ7</accession>
<dbReference type="Proteomes" id="UP000004491">
    <property type="component" value="Unassembled WGS sequence"/>
</dbReference>
<name>G2DFJ7_9GAMM</name>
<proteinExistence type="predicted"/>
<evidence type="ECO:0008006" key="3">
    <source>
        <dbReference type="Google" id="ProtNLM"/>
    </source>
</evidence>
<comment type="caution">
    <text evidence="1">The sequence shown here is derived from an EMBL/GenBank/DDBJ whole genome shotgun (WGS) entry which is preliminary data.</text>
</comment>
<keyword evidence="2" id="KW-1185">Reference proteome</keyword>
<sequence length="416" mass="47522">MGYLRTHGRTRADRVPAGRLMQRALRRLFILFALLPLPLLAGEWSGYIEAQGRYFSQHPLEPEQRSSLLSLAAEPEFYHAWDDDRQSLVFRPFYRWDSADSERSHGDIRELLWTYAAENWELQAGIGKVFWGVTEARHLVDIINQTDLVENLDAEQKLGQPMIRFSSERDWGLLDLFVLPGFRERTFPGIHGRFRSQPRVDRDLTRYESDKEDRHIDLAIRWAHSLGDWDIGLAHFHGTSRTPDLAPASNTAGETVLAPFYPLIDQTSLDLQATKGDWLWKLEAAYRSGQGDAYSAATGGFEYTYVGVLQSDMDLGVLMEYLYDERGDAAPIAFENDLFIGLRLTANDAQSSELLTGVIRDLDSGALLFNLEASRRLGDSWKAAAQIRIWSNIPEDDQLYAFSRDDYVELSLARYF</sequence>
<dbReference type="PATRIC" id="fig|1048808.3.peg.2418"/>
<gene>
    <name evidence="1" type="ORF">Rifp1Sym_cs00100</name>
</gene>
<dbReference type="EMBL" id="AFOC01000072">
    <property type="protein sequence ID" value="EGV50613.1"/>
    <property type="molecule type" value="Genomic_DNA"/>
</dbReference>
<protein>
    <recommendedName>
        <fullName evidence="3">Alginate export domain-containing protein</fullName>
    </recommendedName>
</protein>
<reference evidence="1" key="1">
    <citation type="journal article" date="2011" name="ISME J.">
        <title>The endosymbionts of the deep-sea tubeworms Riftia pachyptila and Tevnia jerichonana share an identical physiology as revealed by proteogenomic analyses.</title>
        <authorList>
            <person name="Gardebrecht A."/>
            <person name="Markert S."/>
            <person name="Felbeck H."/>
            <person name="Thuermer A."/>
            <person name="Albrecht D."/>
            <person name="Wollherr A."/>
            <person name="Kabisch J."/>
            <person name="Lehmann R."/>
            <person name="Daniel R."/>
            <person name="Liesegang H."/>
            <person name="Hecker M."/>
            <person name="Sievert S.M."/>
            <person name="Schweder T."/>
        </authorList>
    </citation>
    <scope>NUCLEOTIDE SEQUENCE [LARGE SCALE GENOMIC DNA]</scope>
</reference>
<evidence type="ECO:0000313" key="1">
    <source>
        <dbReference type="EMBL" id="EGV50613.1"/>
    </source>
</evidence>
<organism evidence="1 2">
    <name type="scientific">endosymbiont of Riftia pachyptila</name>
    <name type="common">vent Ph05</name>
    <dbReference type="NCBI Taxonomy" id="1048808"/>
    <lineage>
        <taxon>Bacteria</taxon>
        <taxon>Pseudomonadati</taxon>
        <taxon>Pseudomonadota</taxon>
        <taxon>Gammaproteobacteria</taxon>
        <taxon>sulfur-oxidizing symbionts</taxon>
    </lineage>
</organism>
<evidence type="ECO:0000313" key="2">
    <source>
        <dbReference type="Proteomes" id="UP000004491"/>
    </source>
</evidence>